<dbReference type="OrthoDB" id="9179351at2"/>
<accession>A0A4T0US29</accession>
<dbReference type="SUPFAM" id="SSF58104">
    <property type="entry name" value="Methyl-accepting chemotaxis protein (MCP) signaling domain"/>
    <property type="match status" value="1"/>
</dbReference>
<dbReference type="PROSITE" id="PS50885">
    <property type="entry name" value="HAMP"/>
    <property type="match status" value="1"/>
</dbReference>
<dbReference type="Proteomes" id="UP000308891">
    <property type="component" value="Unassembled WGS sequence"/>
</dbReference>
<reference evidence="12 13" key="1">
    <citation type="submission" date="2019-04" db="EMBL/GenBank/DDBJ databases">
        <title>Crenobacter sp. nov.</title>
        <authorList>
            <person name="Shi S."/>
        </authorList>
    </citation>
    <scope>NUCLEOTIDE SEQUENCE [LARGE SCALE GENOMIC DNA]</scope>
    <source>
        <strain evidence="12 13">GY 70310</strain>
    </source>
</reference>
<comment type="similarity">
    <text evidence="6">Belongs to the methyl-accepting chemotaxis (MCP) protein family.</text>
</comment>
<evidence type="ECO:0000256" key="3">
    <source>
        <dbReference type="ARBA" id="ARBA00022989"/>
    </source>
</evidence>
<comment type="caution">
    <text evidence="12">The sequence shown here is derived from an EMBL/GenBank/DDBJ whole genome shotgun (WGS) entry which is preliminary data.</text>
</comment>
<evidence type="ECO:0000256" key="4">
    <source>
        <dbReference type="ARBA" id="ARBA00023136"/>
    </source>
</evidence>
<gene>
    <name evidence="12" type="ORF">E5K04_11020</name>
</gene>
<keyword evidence="4 9" id="KW-0472">Membrane</keyword>
<dbReference type="Gene3D" id="1.10.287.950">
    <property type="entry name" value="Methyl-accepting chemotaxis protein"/>
    <property type="match status" value="1"/>
</dbReference>
<dbReference type="RefSeq" id="WP_136553993.1">
    <property type="nucleotide sequence ID" value="NZ_STGJ01000011.1"/>
</dbReference>
<evidence type="ECO:0000259" key="11">
    <source>
        <dbReference type="PROSITE" id="PS50885"/>
    </source>
</evidence>
<feature type="domain" description="Methyl-accepting transducer" evidence="10">
    <location>
        <begin position="264"/>
        <end position="500"/>
    </location>
</feature>
<dbReference type="InterPro" id="IPR004089">
    <property type="entry name" value="MCPsignal_dom"/>
</dbReference>
<evidence type="ECO:0000256" key="8">
    <source>
        <dbReference type="SAM" id="Coils"/>
    </source>
</evidence>
<dbReference type="GO" id="GO:0016020">
    <property type="term" value="C:membrane"/>
    <property type="evidence" value="ECO:0007669"/>
    <property type="project" value="UniProtKB-SubCell"/>
</dbReference>
<feature type="coiled-coil region" evidence="8">
    <location>
        <begin position="69"/>
        <end position="140"/>
    </location>
</feature>
<keyword evidence="13" id="KW-1185">Reference proteome</keyword>
<evidence type="ECO:0000313" key="12">
    <source>
        <dbReference type="EMBL" id="TIC81441.1"/>
    </source>
</evidence>
<feature type="transmembrane region" description="Helical" evidence="9">
    <location>
        <begin position="184"/>
        <end position="204"/>
    </location>
</feature>
<dbReference type="SMART" id="SM00283">
    <property type="entry name" value="MA"/>
    <property type="match status" value="1"/>
</dbReference>
<evidence type="ECO:0000259" key="10">
    <source>
        <dbReference type="PROSITE" id="PS50111"/>
    </source>
</evidence>
<dbReference type="PRINTS" id="PR00260">
    <property type="entry name" value="CHEMTRNSDUCR"/>
</dbReference>
<evidence type="ECO:0000256" key="7">
    <source>
        <dbReference type="PROSITE-ProRule" id="PRU00284"/>
    </source>
</evidence>
<feature type="domain" description="HAMP" evidence="11">
    <location>
        <begin position="206"/>
        <end position="259"/>
    </location>
</feature>
<dbReference type="GO" id="GO:0007165">
    <property type="term" value="P:signal transduction"/>
    <property type="evidence" value="ECO:0007669"/>
    <property type="project" value="UniProtKB-KW"/>
</dbReference>
<dbReference type="InterPro" id="IPR003660">
    <property type="entry name" value="HAMP_dom"/>
</dbReference>
<comment type="subcellular location">
    <subcellularLocation>
        <location evidence="1">Membrane</location>
        <topology evidence="1">Multi-pass membrane protein</topology>
    </subcellularLocation>
</comment>
<dbReference type="GO" id="GO:0004888">
    <property type="term" value="F:transmembrane signaling receptor activity"/>
    <property type="evidence" value="ECO:0007669"/>
    <property type="project" value="InterPro"/>
</dbReference>
<keyword evidence="2 9" id="KW-0812">Transmembrane</keyword>
<dbReference type="Pfam" id="PF12729">
    <property type="entry name" value="4HB_MCP_1"/>
    <property type="match status" value="1"/>
</dbReference>
<dbReference type="PANTHER" id="PTHR32089:SF119">
    <property type="entry name" value="METHYL-ACCEPTING CHEMOTAXIS PROTEIN CTPL"/>
    <property type="match status" value="1"/>
</dbReference>
<dbReference type="FunFam" id="1.10.287.950:FF:000001">
    <property type="entry name" value="Methyl-accepting chemotaxis sensory transducer"/>
    <property type="match status" value="1"/>
</dbReference>
<keyword evidence="3 9" id="KW-1133">Transmembrane helix</keyword>
<dbReference type="Pfam" id="PF00015">
    <property type="entry name" value="MCPsignal"/>
    <property type="match status" value="1"/>
</dbReference>
<dbReference type="PANTHER" id="PTHR32089">
    <property type="entry name" value="METHYL-ACCEPTING CHEMOTAXIS PROTEIN MCPB"/>
    <property type="match status" value="1"/>
</dbReference>
<sequence>MKIVSKLAALVAVGVSATALTGSIGLYQLSKMDKVVDDAFDSTLPSVAILGNVRADYLALQQHTQFHLMSQDDAQMSGLESEIAKLEQDLQQQLAAYEPLLWDDQDRALYAELKRQLAALDQVLDQVRDLSRQHRDEEAAALLLGSIAKSDALDKVMADYLKYNLDWVAVGKADAASAYRQAQWLVGGAFVAALLLLGVIGTLLGRQVAGSLRRAGQDVCEIANTRDFTRRLDVSGNDEVAAMLAALNGLLGQLQQSLATLRSGADEVSAAAGELVGGAHAVSTASSQQSASAAEMAAAVEEVTVSIGMVAQRTQEADTLCRQVGEQAGDGHTAIGETAAGVEAVAVSVGEAGGHLAELDRQMGEVIAVVNIIRDVAEQTNLLALNAAIEAARAGEQGRGFAVVADEVRKLAERTAGSTSHIAKIIDEVRRVSGGALERMRSAELQVASGLAGAGGARTRMDEVLAAATQSGRLVGEIAVAIGEQSQATASIARQVEQVAQMAEANSAATAQAAARSQALEALAGKMRAEAARYRV</sequence>
<evidence type="ECO:0000256" key="6">
    <source>
        <dbReference type="ARBA" id="ARBA00029447"/>
    </source>
</evidence>
<dbReference type="SMART" id="SM00304">
    <property type="entry name" value="HAMP"/>
    <property type="match status" value="1"/>
</dbReference>
<evidence type="ECO:0000256" key="2">
    <source>
        <dbReference type="ARBA" id="ARBA00022692"/>
    </source>
</evidence>
<dbReference type="PROSITE" id="PS50111">
    <property type="entry name" value="CHEMOTAXIS_TRANSDUC_2"/>
    <property type="match status" value="1"/>
</dbReference>
<evidence type="ECO:0000256" key="5">
    <source>
        <dbReference type="ARBA" id="ARBA00023224"/>
    </source>
</evidence>
<organism evidence="12 13">
    <name type="scientific">Crenobacter intestini</name>
    <dbReference type="NCBI Taxonomy" id="2563443"/>
    <lineage>
        <taxon>Bacteria</taxon>
        <taxon>Pseudomonadati</taxon>
        <taxon>Pseudomonadota</taxon>
        <taxon>Betaproteobacteria</taxon>
        <taxon>Neisseriales</taxon>
        <taxon>Neisseriaceae</taxon>
        <taxon>Crenobacter</taxon>
    </lineage>
</organism>
<protein>
    <submittedName>
        <fullName evidence="12">Methyl-accepting chemotaxis protein</fullName>
    </submittedName>
</protein>
<name>A0A4T0US29_9NEIS</name>
<dbReference type="AlphaFoldDB" id="A0A4T0US29"/>
<keyword evidence="5 7" id="KW-0807">Transducer</keyword>
<proteinExistence type="inferred from homology"/>
<dbReference type="InterPro" id="IPR024478">
    <property type="entry name" value="HlyB_4HB_MCP"/>
</dbReference>
<evidence type="ECO:0000313" key="13">
    <source>
        <dbReference type="Proteomes" id="UP000308891"/>
    </source>
</evidence>
<dbReference type="EMBL" id="STGJ01000011">
    <property type="protein sequence ID" value="TIC81441.1"/>
    <property type="molecule type" value="Genomic_DNA"/>
</dbReference>
<keyword evidence="8" id="KW-0175">Coiled coil</keyword>
<evidence type="ECO:0000256" key="9">
    <source>
        <dbReference type="SAM" id="Phobius"/>
    </source>
</evidence>
<dbReference type="GO" id="GO:0006935">
    <property type="term" value="P:chemotaxis"/>
    <property type="evidence" value="ECO:0007669"/>
    <property type="project" value="InterPro"/>
</dbReference>
<evidence type="ECO:0000256" key="1">
    <source>
        <dbReference type="ARBA" id="ARBA00004141"/>
    </source>
</evidence>
<dbReference type="InterPro" id="IPR004090">
    <property type="entry name" value="Chemotax_Me-accpt_rcpt"/>
</dbReference>